<feature type="region of interest" description="Disordered" evidence="1">
    <location>
        <begin position="124"/>
        <end position="151"/>
    </location>
</feature>
<dbReference type="OMA" id="MTLMHAI"/>
<feature type="region of interest" description="Disordered" evidence="1">
    <location>
        <begin position="25"/>
        <end position="48"/>
    </location>
</feature>
<evidence type="ECO:0000256" key="1">
    <source>
        <dbReference type="SAM" id="MobiDB-lite"/>
    </source>
</evidence>
<dbReference type="Proteomes" id="UP000001548">
    <property type="component" value="Unassembled WGS sequence"/>
</dbReference>
<reference evidence="2 3" key="1">
    <citation type="journal article" date="2007" name="Science">
        <title>Genomic minimalism in the early diverging intestinal parasite Giardia lamblia.</title>
        <authorList>
            <person name="Morrison H.G."/>
            <person name="McArthur A.G."/>
            <person name="Gillin F.D."/>
            <person name="Aley S.B."/>
            <person name="Adam R.D."/>
            <person name="Olsen G.J."/>
            <person name="Best A.A."/>
            <person name="Cande W.Z."/>
            <person name="Chen F."/>
            <person name="Cipriano M.J."/>
            <person name="Davids B.J."/>
            <person name="Dawson S.C."/>
            <person name="Elmendorf H.G."/>
            <person name="Hehl A.B."/>
            <person name="Holder M.E."/>
            <person name="Huse S.M."/>
            <person name="Kim U.U."/>
            <person name="Lasek-Nesselquist E."/>
            <person name="Manning G."/>
            <person name="Nigam A."/>
            <person name="Nixon J.E."/>
            <person name="Palm D."/>
            <person name="Passamaneck N.E."/>
            <person name="Prabhu A."/>
            <person name="Reich C.I."/>
            <person name="Reiner D.S."/>
            <person name="Samuelson J."/>
            <person name="Svard S.G."/>
            <person name="Sogin M.L."/>
        </authorList>
    </citation>
    <scope>NUCLEOTIDE SEQUENCE [LARGE SCALE GENOMIC DNA]</scope>
    <source>
        <strain evidence="2 3">WB C6</strain>
    </source>
</reference>
<feature type="region of interest" description="Disordered" evidence="1">
    <location>
        <begin position="82"/>
        <end position="104"/>
    </location>
</feature>
<dbReference type="EMBL" id="AACB03000002">
    <property type="protein sequence ID" value="KAE8303412.1"/>
    <property type="molecule type" value="Genomic_DNA"/>
</dbReference>
<accession>D3KH61</accession>
<name>D3KH61_GIAIC</name>
<sequence length="314" mass="34470">MDTLSAYLHNKAVFLLPDYTPCSQNTSKGDAKLGNQPDDEQPCLESPANIPVNSSSYIRGSVNLPDKISSVLPEPSLTTQYLPTPSKTVTESQQSLETNDVPPSYGNFSTQLFNYPLKVSTVTESQSDVPVRQPTTSIPQPSSATQVSTPSDDYMTLLSDLTNVSLETKSSILLDDTFDNRITRSVGDSRVQTTRHRHKGSQQPPESRRAARVVPATEYGSSLPVSQLALYQHPGSMHMGQRPYSGYLGTAGRPSQVALFHASQDVVAEADRIMTLMHAIKDRLASGAGPQQALELHYYELRQMYLDLLEQVLL</sequence>
<evidence type="ECO:0000313" key="2">
    <source>
        <dbReference type="EMBL" id="KAE8303412.1"/>
    </source>
</evidence>
<organism evidence="2 3">
    <name type="scientific">Giardia intestinalis (strain ATCC 50803 / WB clone C6)</name>
    <name type="common">Giardia lamblia</name>
    <dbReference type="NCBI Taxonomy" id="184922"/>
    <lineage>
        <taxon>Eukaryota</taxon>
        <taxon>Metamonada</taxon>
        <taxon>Diplomonadida</taxon>
        <taxon>Hexamitidae</taxon>
        <taxon>Giardiinae</taxon>
        <taxon>Giardia</taxon>
    </lineage>
</organism>
<evidence type="ECO:0000313" key="3">
    <source>
        <dbReference type="Proteomes" id="UP000001548"/>
    </source>
</evidence>
<comment type="caution">
    <text evidence="2">The sequence shown here is derived from an EMBL/GenBank/DDBJ whole genome shotgun (WGS) entry which is preliminary data.</text>
</comment>
<dbReference type="VEuPathDB" id="GiardiaDB:GL50803_17494"/>
<feature type="region of interest" description="Disordered" evidence="1">
    <location>
        <begin position="186"/>
        <end position="210"/>
    </location>
</feature>
<dbReference type="HOGENOM" id="CLU_886928_0_0_1"/>
<proteinExistence type="predicted"/>
<dbReference type="AlphaFoldDB" id="D3KH61"/>
<keyword evidence="3" id="KW-1185">Reference proteome</keyword>
<protein>
    <submittedName>
        <fullName evidence="2">Uncharacterized protein</fullName>
    </submittedName>
</protein>
<gene>
    <name evidence="2" type="ORF">GL50803_0017494</name>
</gene>
<feature type="compositionally biased region" description="Polar residues" evidence="1">
    <location>
        <begin position="82"/>
        <end position="98"/>
    </location>
</feature>